<feature type="domain" description="Methylmalonyl-CoA mutase alpha/beta chain catalytic" evidence="3">
    <location>
        <begin position="26"/>
        <end position="537"/>
    </location>
</feature>
<accession>A0A1C5IUX4</accession>
<reference evidence="5" key="1">
    <citation type="submission" date="2016-06" db="EMBL/GenBank/DDBJ databases">
        <authorList>
            <person name="Varghese N."/>
            <person name="Submissions Spin"/>
        </authorList>
    </citation>
    <scope>NUCLEOTIDE SEQUENCE [LARGE SCALE GENOMIC DNA]</scope>
    <source>
        <strain evidence="5">DSM 44983</strain>
    </source>
</reference>
<dbReference type="Pfam" id="PF01642">
    <property type="entry name" value="MM_CoA_mutase"/>
    <property type="match status" value="1"/>
</dbReference>
<dbReference type="Proteomes" id="UP000198226">
    <property type="component" value="Chromosome I"/>
</dbReference>
<organism evidence="4 5">
    <name type="scientific">Micromonospora rifamycinica</name>
    <dbReference type="NCBI Taxonomy" id="291594"/>
    <lineage>
        <taxon>Bacteria</taxon>
        <taxon>Bacillati</taxon>
        <taxon>Actinomycetota</taxon>
        <taxon>Actinomycetes</taxon>
        <taxon>Micromonosporales</taxon>
        <taxon>Micromonosporaceae</taxon>
        <taxon>Micromonospora</taxon>
    </lineage>
</organism>
<dbReference type="PANTHER" id="PTHR48101">
    <property type="entry name" value="METHYLMALONYL-COA MUTASE, MITOCHONDRIAL-RELATED"/>
    <property type="match status" value="1"/>
</dbReference>
<protein>
    <submittedName>
        <fullName evidence="4">Methylmalonyl-CoA mutase</fullName>
    </submittedName>
</protein>
<dbReference type="InterPro" id="IPR006099">
    <property type="entry name" value="MeMalonylCoA_mutase_a/b_cat"/>
</dbReference>
<gene>
    <name evidence="4" type="ORF">GA0070623_2898</name>
</gene>
<keyword evidence="5" id="KW-1185">Reference proteome</keyword>
<dbReference type="GO" id="GO:0004494">
    <property type="term" value="F:methylmalonyl-CoA mutase activity"/>
    <property type="evidence" value="ECO:0007669"/>
    <property type="project" value="UniProtKB-EC"/>
</dbReference>
<name>A0A1C5IUX4_9ACTN</name>
<evidence type="ECO:0000313" key="4">
    <source>
        <dbReference type="EMBL" id="SCG62122.1"/>
    </source>
</evidence>
<evidence type="ECO:0000259" key="3">
    <source>
        <dbReference type="Pfam" id="PF01642"/>
    </source>
</evidence>
<dbReference type="SUPFAM" id="SSF51703">
    <property type="entry name" value="Cobalamin (vitamin B12)-dependent enzymes"/>
    <property type="match status" value="1"/>
</dbReference>
<evidence type="ECO:0000313" key="5">
    <source>
        <dbReference type="Proteomes" id="UP000198226"/>
    </source>
</evidence>
<dbReference type="Gene3D" id="3.20.20.240">
    <property type="entry name" value="Methylmalonyl-CoA mutase"/>
    <property type="match status" value="1"/>
</dbReference>
<dbReference type="PANTHER" id="PTHR48101:SF1">
    <property type="entry name" value="METHYLMALONYL-COA MUTASE, LARGE SUBUNIT"/>
    <property type="match status" value="1"/>
</dbReference>
<dbReference type="AlphaFoldDB" id="A0A1C5IUX4"/>
<evidence type="ECO:0000256" key="2">
    <source>
        <dbReference type="ARBA" id="ARBA00023235"/>
    </source>
</evidence>
<dbReference type="InterPro" id="IPR016176">
    <property type="entry name" value="Cbl-dep_enz_cat"/>
</dbReference>
<evidence type="ECO:0000256" key="1">
    <source>
        <dbReference type="ARBA" id="ARBA00011870"/>
    </source>
</evidence>
<comment type="subunit">
    <text evidence="1">Heterodimer of an alpha and a beta chain.</text>
</comment>
<sequence>MCGIPHHAGDGPASYHPWMSDARVSESGFPVKGVYTAADLPPELDSRLGEPGGYPYTRGVYPTMYTARPWTMRQYAGFGTATESNARYHQLLEAGTMGLSVAFDLPTQMGYDSDDAIAHGEVGKVGVAIDSIEDMRLLLAGIPLDRVSTSMTINAPGSVLLLLYQLVAEENGLPGSALNGTIQNDILKEYIARGTYIFPPKPSLRLVADTFAYCRKEVPKWNTISISGYHMAEAGATPAQEIAFTLANGVEYVRAALAAGLAVDDFAPRLSFFFVARTTLLEEVAKFRAARRIWARLMRDDFGAKDPKSMMLRFHTQTAGVQLTAQQPEVNLVRVAIQGLGAVLGGTQSLHTNSFDEAIALPTEKAARLALRTQQVLAYETDLTATVDPFAGSYVVEAMTAELEAAVNGLMDRVFDHGSAVDAIEAGFQKREIEQSAYRFAQQIDAGERVVVGLNRFRIDTEEPYEPLRVDPAIEAAQAERLARLRAGRDPAAVERALAELRTAAEGDGNVLYPMREALRARATVGEVCGTLRQVWGTYRPSDSF</sequence>
<proteinExistence type="predicted"/>
<dbReference type="EMBL" id="LT607752">
    <property type="protein sequence ID" value="SCG62122.1"/>
    <property type="molecule type" value="Genomic_DNA"/>
</dbReference>
<keyword evidence="2" id="KW-0413">Isomerase</keyword>
<dbReference type="GO" id="GO:0031419">
    <property type="term" value="F:cobalamin binding"/>
    <property type="evidence" value="ECO:0007669"/>
    <property type="project" value="UniProtKB-KW"/>
</dbReference>
<dbReference type="NCBIfam" id="TIGR00641">
    <property type="entry name" value="acid_CoA_mut_N"/>
    <property type="match status" value="1"/>
</dbReference>
<dbReference type="InterPro" id="IPR006098">
    <property type="entry name" value="MMCoA_mutase_a_cat"/>
</dbReference>